<evidence type="ECO:0000256" key="9">
    <source>
        <dbReference type="PROSITE-ProRule" id="PRU00043"/>
    </source>
</evidence>
<feature type="domain" description="Cadherin" evidence="12">
    <location>
        <begin position="169"/>
        <end position="281"/>
    </location>
</feature>
<dbReference type="PANTHER" id="PTHR24026">
    <property type="entry name" value="FAT ATYPICAL CADHERIN-RELATED"/>
    <property type="match status" value="1"/>
</dbReference>
<feature type="domain" description="Cadherin" evidence="12">
    <location>
        <begin position="547"/>
        <end position="652"/>
    </location>
</feature>
<keyword evidence="14" id="KW-1185">Reference proteome</keyword>
<evidence type="ECO:0000256" key="2">
    <source>
        <dbReference type="ARBA" id="ARBA00022692"/>
    </source>
</evidence>
<dbReference type="SMART" id="SM00112">
    <property type="entry name" value="CA"/>
    <property type="match status" value="8"/>
</dbReference>
<keyword evidence="7 11" id="KW-0472">Membrane</keyword>
<feature type="domain" description="Cadherin" evidence="12">
    <location>
        <begin position="891"/>
        <end position="1006"/>
    </location>
</feature>
<proteinExistence type="predicted"/>
<evidence type="ECO:0000313" key="14">
    <source>
        <dbReference type="Proteomes" id="UP001328107"/>
    </source>
</evidence>
<dbReference type="SUPFAM" id="SSF49313">
    <property type="entry name" value="Cadherin-like"/>
    <property type="match status" value="8"/>
</dbReference>
<dbReference type="InterPro" id="IPR015919">
    <property type="entry name" value="Cadherin-like_sf"/>
</dbReference>
<dbReference type="Gene3D" id="2.60.40.60">
    <property type="entry name" value="Cadherins"/>
    <property type="match status" value="8"/>
</dbReference>
<reference evidence="14" key="1">
    <citation type="submission" date="2022-10" db="EMBL/GenBank/DDBJ databases">
        <title>Genome assembly of Pristionchus species.</title>
        <authorList>
            <person name="Yoshida K."/>
            <person name="Sommer R.J."/>
        </authorList>
    </citation>
    <scope>NUCLEOTIDE SEQUENCE [LARGE SCALE GENOMIC DNA]</scope>
    <source>
        <strain evidence="14">RS5460</strain>
    </source>
</reference>
<keyword evidence="5" id="KW-0130">Cell adhesion</keyword>
<feature type="compositionally biased region" description="Low complexity" evidence="10">
    <location>
        <begin position="517"/>
        <end position="535"/>
    </location>
</feature>
<dbReference type="FunFam" id="2.60.40.60:FF:000116">
    <property type="entry name" value="Dachsous cadherin-related 2"/>
    <property type="match status" value="1"/>
</dbReference>
<dbReference type="AlphaFoldDB" id="A0AAN5I1H1"/>
<dbReference type="InterPro" id="IPR020894">
    <property type="entry name" value="Cadherin_CS"/>
</dbReference>
<feature type="region of interest" description="Disordered" evidence="10">
    <location>
        <begin position="1187"/>
        <end position="1209"/>
    </location>
</feature>
<feature type="region of interest" description="Disordered" evidence="10">
    <location>
        <begin position="517"/>
        <end position="541"/>
    </location>
</feature>
<evidence type="ECO:0000256" key="7">
    <source>
        <dbReference type="ARBA" id="ARBA00023136"/>
    </source>
</evidence>
<dbReference type="InterPro" id="IPR002126">
    <property type="entry name" value="Cadherin-like_dom"/>
</dbReference>
<keyword evidence="6 11" id="KW-1133">Transmembrane helix</keyword>
<dbReference type="GO" id="GO:0005886">
    <property type="term" value="C:plasma membrane"/>
    <property type="evidence" value="ECO:0007669"/>
    <property type="project" value="InterPro"/>
</dbReference>
<evidence type="ECO:0000256" key="3">
    <source>
        <dbReference type="ARBA" id="ARBA00022737"/>
    </source>
</evidence>
<evidence type="ECO:0000256" key="8">
    <source>
        <dbReference type="ARBA" id="ARBA00023180"/>
    </source>
</evidence>
<keyword evidence="4 9" id="KW-0106">Calcium</keyword>
<gene>
    <name evidence="13" type="ORF">PMAYCL1PPCAC_18508</name>
</gene>
<feature type="domain" description="Cadherin" evidence="12">
    <location>
        <begin position="653"/>
        <end position="760"/>
    </location>
</feature>
<feature type="non-terminal residue" evidence="13">
    <location>
        <position position="1"/>
    </location>
</feature>
<protein>
    <recommendedName>
        <fullName evidence="12">Cadherin domain-containing protein</fullName>
    </recommendedName>
</protein>
<dbReference type="GO" id="GO:0005509">
    <property type="term" value="F:calcium ion binding"/>
    <property type="evidence" value="ECO:0007669"/>
    <property type="project" value="UniProtKB-UniRule"/>
</dbReference>
<evidence type="ECO:0000256" key="5">
    <source>
        <dbReference type="ARBA" id="ARBA00022889"/>
    </source>
</evidence>
<comment type="subcellular location">
    <subcellularLocation>
        <location evidence="1">Membrane</location>
    </subcellularLocation>
</comment>
<dbReference type="EMBL" id="BTRK01000004">
    <property type="protein sequence ID" value="GMR48313.1"/>
    <property type="molecule type" value="Genomic_DNA"/>
</dbReference>
<name>A0AAN5I1H1_9BILA</name>
<sequence>LFLLFLPLSGSFTHHHILRDSSLNQPFFSLSPSQLSNSIEGSVSNFPPVLQVSSAVGYLDENADIGTTVRVSPHLPSESLQIIVSDGDLKAGMPPATYQYVLTGLGATVFAVDQRGFVYLNVNSIDSDPPNPQTYQLTVQAREVDTVPIRSSAPVTITIHIVDANDNSPQFEIPILTAETAARGGIRSIVKVEATDKDDGLFGSITYAITQVDGGTDTHLFFYDQPSHTLMTKEDLEPGRSYQVVVTATDGGGLTAQSIIIVVVMPDPVEDTVVDTSSPVSFSSHQSMEEETIQTIVTDLPHSSSPNTLVVQLGEDLPLTDLHYSIEGGNEEGLFTIHPSSGAIRTVGSFSSSSSSLFSLQVETRSTVPNQHLYWTLVQISITRPPNRNAPVFVGTQPLRVSLSIEDLSQLEANARVGSIGVVDEDEGENGVVEMGVLSPHDRLFTIDGQGIIRINGEFTAEHLGEHRIMVFARDGGSPPKESLASIIVNIITSSNIEIVTEVPTQTFSFFTFPPESTTPSYSIPTSSQESSYESSTERERVAPVFSPPSITVAIEENKADLQIATVAAGYPDGDGGPVTYILVEGDPSTFKVDSYTGAVRLVRPLDAESGKSLSLVVSTSESSSLLINPVLAHNATVTVVIGDANDWIPAFEHSQYSLSVRSDTQPGSIVGQTTAFDEDRDAPNNGIVYSIVGGGDGLFSINSFNGLITLARPLNGMAGQKISLRVEARDGGEPSQSTTASVIITVEENEQMIKIVPDGKEEEGAGGGFIRFKNKNMSVSVSESLRPPHLVYVLLVESSLQSPFISCSILSGNYKGAFSVTPNGGNCELRTQMELDREEIERHILNISVSSSTGLSDSSLVSVVVLDANDNTPIFSFDNDLSLLHYFSGVSSDAPPFTRVLTVKAKDADTGNSSLVRYSLDALSLHSKYFSISPQGEISTRQGMSQLLHSTKIDKFDLKILACDSPSTGSPLCARAPATIVVVRDENRIRMATSGMKLAQLTPHHVDIIRSLRSHSGRCSLFLLDRSVELPPSVDGRTRVNLTWISLDPIARTLCGKEDLKPLFEPTSLVVTQGKLRPWFSVDSLSSEAEVQRRESSVSSLEWKASSAILILISLGIFLGAIVATCSVCIFWTRYKRSQNHNLPHPYPATAYPPTKLGTIYLPNPSMNMDNKMYETQMLEMPISEEGQTLNVRQQSGSSGESRERERVNYRSYGREVKMYEQGDLSLEETMYAPNAPTRYDIHSKKPWNEYTGKSFHSVIIPTPDYRY</sequence>
<keyword evidence="2 11" id="KW-0812">Transmembrane</keyword>
<evidence type="ECO:0000256" key="1">
    <source>
        <dbReference type="ARBA" id="ARBA00004370"/>
    </source>
</evidence>
<evidence type="ECO:0000259" key="12">
    <source>
        <dbReference type="PROSITE" id="PS50268"/>
    </source>
</evidence>
<dbReference type="CDD" id="cd11304">
    <property type="entry name" value="Cadherin_repeat"/>
    <property type="match status" value="8"/>
</dbReference>
<organism evidence="13 14">
    <name type="scientific">Pristionchus mayeri</name>
    <dbReference type="NCBI Taxonomy" id="1317129"/>
    <lineage>
        <taxon>Eukaryota</taxon>
        <taxon>Metazoa</taxon>
        <taxon>Ecdysozoa</taxon>
        <taxon>Nematoda</taxon>
        <taxon>Chromadorea</taxon>
        <taxon>Rhabditida</taxon>
        <taxon>Rhabditina</taxon>
        <taxon>Diplogasteromorpha</taxon>
        <taxon>Diplogasteroidea</taxon>
        <taxon>Neodiplogasteridae</taxon>
        <taxon>Pristionchus</taxon>
    </lineage>
</organism>
<evidence type="ECO:0000256" key="4">
    <source>
        <dbReference type="ARBA" id="ARBA00022837"/>
    </source>
</evidence>
<keyword evidence="3" id="KW-0677">Repeat</keyword>
<dbReference type="PROSITE" id="PS50268">
    <property type="entry name" value="CADHERIN_2"/>
    <property type="match status" value="7"/>
</dbReference>
<dbReference type="PROSITE" id="PS00232">
    <property type="entry name" value="CADHERIN_1"/>
    <property type="match status" value="2"/>
</dbReference>
<keyword evidence="8" id="KW-0325">Glycoprotein</keyword>
<dbReference type="PRINTS" id="PR00205">
    <property type="entry name" value="CADHERIN"/>
</dbReference>
<dbReference type="GO" id="GO:0007156">
    <property type="term" value="P:homophilic cell adhesion via plasma membrane adhesion molecules"/>
    <property type="evidence" value="ECO:0007669"/>
    <property type="project" value="InterPro"/>
</dbReference>
<evidence type="ECO:0000256" key="10">
    <source>
        <dbReference type="SAM" id="MobiDB-lite"/>
    </source>
</evidence>
<feature type="domain" description="Cadherin" evidence="12">
    <location>
        <begin position="59"/>
        <end position="171"/>
    </location>
</feature>
<feature type="domain" description="Cadherin" evidence="12">
    <location>
        <begin position="417"/>
        <end position="506"/>
    </location>
</feature>
<dbReference type="Pfam" id="PF00028">
    <property type="entry name" value="Cadherin"/>
    <property type="match status" value="4"/>
</dbReference>
<evidence type="ECO:0000256" key="6">
    <source>
        <dbReference type="ARBA" id="ARBA00022989"/>
    </source>
</evidence>
<dbReference type="PANTHER" id="PTHR24026:SF136">
    <property type="entry name" value="PROTOCADHERIN-23"/>
    <property type="match status" value="1"/>
</dbReference>
<feature type="transmembrane region" description="Helical" evidence="11">
    <location>
        <begin position="1109"/>
        <end position="1133"/>
    </location>
</feature>
<feature type="domain" description="Cadherin" evidence="12">
    <location>
        <begin position="774"/>
        <end position="876"/>
    </location>
</feature>
<dbReference type="Proteomes" id="UP001328107">
    <property type="component" value="Unassembled WGS sequence"/>
</dbReference>
<evidence type="ECO:0000256" key="11">
    <source>
        <dbReference type="SAM" id="Phobius"/>
    </source>
</evidence>
<accession>A0AAN5I1H1</accession>
<evidence type="ECO:0000313" key="13">
    <source>
        <dbReference type="EMBL" id="GMR48313.1"/>
    </source>
</evidence>
<comment type="caution">
    <text evidence="13">The sequence shown here is derived from an EMBL/GenBank/DDBJ whole genome shotgun (WGS) entry which is preliminary data.</text>
</comment>